<dbReference type="Gene3D" id="3.40.50.12580">
    <property type="match status" value="1"/>
</dbReference>
<dbReference type="AlphaFoldDB" id="A0A8T3V401"/>
<gene>
    <name evidence="2" type="ORF">E7Z79_01215</name>
</gene>
<evidence type="ECO:0000313" key="2">
    <source>
        <dbReference type="EMBL" id="MBE6501041.1"/>
    </source>
</evidence>
<dbReference type="PANTHER" id="PTHR37316">
    <property type="entry name" value="TEICHOIC ACID GLYCEROL-PHOSPHATE PRIMASE"/>
    <property type="match status" value="1"/>
</dbReference>
<protein>
    <submittedName>
        <fullName evidence="2">Glycosyltransferase</fullName>
    </submittedName>
</protein>
<dbReference type="InterPro" id="IPR043148">
    <property type="entry name" value="TagF_C"/>
</dbReference>
<dbReference type="InterPro" id="IPR029044">
    <property type="entry name" value="Nucleotide-diphossugar_trans"/>
</dbReference>
<comment type="caution">
    <text evidence="2">The sequence shown here is derived from an EMBL/GenBank/DDBJ whole genome shotgun (WGS) entry which is preliminary data.</text>
</comment>
<dbReference type="SUPFAM" id="SSF53756">
    <property type="entry name" value="UDP-Glycosyltransferase/glycogen phosphorylase"/>
    <property type="match status" value="1"/>
</dbReference>
<dbReference type="GO" id="GO:0047355">
    <property type="term" value="F:CDP-glycerol glycerophosphotransferase activity"/>
    <property type="evidence" value="ECO:0007669"/>
    <property type="project" value="InterPro"/>
</dbReference>
<evidence type="ECO:0000259" key="1">
    <source>
        <dbReference type="Pfam" id="PF00535"/>
    </source>
</evidence>
<dbReference type="Pfam" id="PF00535">
    <property type="entry name" value="Glycos_transf_2"/>
    <property type="match status" value="1"/>
</dbReference>
<reference evidence="2" key="1">
    <citation type="submission" date="2019-04" db="EMBL/GenBank/DDBJ databases">
        <title>Evolution of Biomass-Degrading Anaerobic Consortia Revealed by Metagenomics.</title>
        <authorList>
            <person name="Peng X."/>
        </authorList>
    </citation>
    <scope>NUCLEOTIDE SEQUENCE</scope>
    <source>
        <strain evidence="2">SIG18</strain>
    </source>
</reference>
<sequence>MSDFKLSIIDIINNDILSVKQRIEYIIESNSDFKLNIQLILIDLGSSDGSYEIAQEFKEKYPENIVLLQNNEKYEGMGHYYNLAFEHIRGEWVHFFDNEGELPFNAFLNAKRYMKKYHDEVDIVSFPVKYYRGKFKAFIPKIEYSNEDIIDLTKDYNHSTIHLGASFIKYDAIENRFSEELVDCEKTLFLTEILLKKDKYALVNNVFLETLPQYKYDQDFYTKDYVNNKFELFFNHLIVKTNGNISNYLQYIFANELTQIIRIADLNSIYDTKDEIEGFWNQLYAILDKLEFEYLEVHEEMPRIVRSFLVYLKNDDFHVELQPEKSKVFVKSDDYLINSLHFHKIRIDIVEIIGDTLNLSGSLSSNCDYRNLSVKIIKEFPNSKKEEFIAKYVEYPTTNRAKQTFLGITWEFPYNFDFKIPLKKDEKSTLNLRLVYHENGNELEMDNHIMFREFAGLSIYGNYLIKNDRIFYFRGRTFYVEPYSYKTMIKLEFKSLFRILKAHGPFLGKAIFYRLLHLVLYPFWRNRKIWLFIDRDTFADDNAEHLFKYCIKQDDGIEKYFILNKDSPDFERLSKDYKIVPFGSFKHRIKYLFSEKIMISQVTRGILNPFTHENSYNYEGLNTYKFCFLQHGVTKDDISWWIKKFHKNLYLFVTVSDLERDSMVNGHYNYEEFRIPVLGFPRYDNLSNDPKNEILFMPTWRRDLDTPEEIINSDFLKNINSFLNNEKLNKAANEMGYTLVFRPHPELWKFLDYFNLEHVKLSEGPYQEMFKTASVMITDYSSVAFDFAYLKKPVIYYQDGNYHYGEGYYDYETMGFGKVIFDEDELVDKVIEYMKNDCVMEEEYKRRVDSFFKFTDRNNCKRVYEWLLEH</sequence>
<evidence type="ECO:0000313" key="3">
    <source>
        <dbReference type="Proteomes" id="UP000783037"/>
    </source>
</evidence>
<dbReference type="InterPro" id="IPR007554">
    <property type="entry name" value="Glycerophosphate_synth"/>
</dbReference>
<dbReference type="CDD" id="cd00761">
    <property type="entry name" value="Glyco_tranf_GTA_type"/>
    <property type="match status" value="1"/>
</dbReference>
<dbReference type="RefSeq" id="WP_303738161.1">
    <property type="nucleotide sequence ID" value="NZ_SUTK01000003.1"/>
</dbReference>
<name>A0A8T3V401_9EURY</name>
<dbReference type="PANTHER" id="PTHR37316:SF3">
    <property type="entry name" value="TEICHOIC ACID GLYCEROL-PHOSPHATE TRANSFERASE"/>
    <property type="match status" value="1"/>
</dbReference>
<organism evidence="2 3">
    <name type="scientific">Methanobrevibacter thaueri</name>
    <dbReference type="NCBI Taxonomy" id="190975"/>
    <lineage>
        <taxon>Archaea</taxon>
        <taxon>Methanobacteriati</taxon>
        <taxon>Methanobacteriota</taxon>
        <taxon>Methanomada group</taxon>
        <taxon>Methanobacteria</taxon>
        <taxon>Methanobacteriales</taxon>
        <taxon>Methanobacteriaceae</taxon>
        <taxon>Methanobrevibacter</taxon>
    </lineage>
</organism>
<dbReference type="InterPro" id="IPR051612">
    <property type="entry name" value="Teichoic_Acid_Biosynth"/>
</dbReference>
<dbReference type="SUPFAM" id="SSF53448">
    <property type="entry name" value="Nucleotide-diphospho-sugar transferases"/>
    <property type="match status" value="1"/>
</dbReference>
<dbReference type="Proteomes" id="UP000783037">
    <property type="component" value="Unassembled WGS sequence"/>
</dbReference>
<dbReference type="InterPro" id="IPR001173">
    <property type="entry name" value="Glyco_trans_2-like"/>
</dbReference>
<dbReference type="GO" id="GO:0016020">
    <property type="term" value="C:membrane"/>
    <property type="evidence" value="ECO:0007669"/>
    <property type="project" value="InterPro"/>
</dbReference>
<dbReference type="Pfam" id="PF04464">
    <property type="entry name" value="Glyphos_transf"/>
    <property type="match status" value="1"/>
</dbReference>
<dbReference type="EMBL" id="SUTK01000003">
    <property type="protein sequence ID" value="MBE6501041.1"/>
    <property type="molecule type" value="Genomic_DNA"/>
</dbReference>
<dbReference type="Gene3D" id="3.90.550.10">
    <property type="entry name" value="Spore Coat Polysaccharide Biosynthesis Protein SpsA, Chain A"/>
    <property type="match status" value="1"/>
</dbReference>
<proteinExistence type="predicted"/>
<feature type="domain" description="Glycosyltransferase 2-like" evidence="1">
    <location>
        <begin position="21"/>
        <end position="175"/>
    </location>
</feature>
<accession>A0A8T3V401</accession>